<dbReference type="KEGG" id="rub:GBA63_18445"/>
<reference evidence="1 2" key="1">
    <citation type="submission" date="2019-10" db="EMBL/GenBank/DDBJ databases">
        <title>Rubrobacter sp nov SCSIO 52090 isolated from a deep-sea sediment in the South China Sea.</title>
        <authorList>
            <person name="Chen R.W."/>
        </authorList>
    </citation>
    <scope>NUCLEOTIDE SEQUENCE [LARGE SCALE GENOMIC DNA]</scope>
    <source>
        <strain evidence="1 2">SCSIO 52909</strain>
    </source>
</reference>
<organism evidence="1 2">
    <name type="scientific">Rubrobacter tropicus</name>
    <dbReference type="NCBI Taxonomy" id="2653851"/>
    <lineage>
        <taxon>Bacteria</taxon>
        <taxon>Bacillati</taxon>
        <taxon>Actinomycetota</taxon>
        <taxon>Rubrobacteria</taxon>
        <taxon>Rubrobacterales</taxon>
        <taxon>Rubrobacteraceae</taxon>
        <taxon>Rubrobacter</taxon>
    </lineage>
</organism>
<name>A0A6G8QD84_9ACTN</name>
<keyword evidence="2" id="KW-1185">Reference proteome</keyword>
<dbReference type="AlphaFoldDB" id="A0A6G8QD84"/>
<dbReference type="RefSeq" id="WP_166178532.1">
    <property type="nucleotide sequence ID" value="NZ_CP045119.1"/>
</dbReference>
<evidence type="ECO:0000313" key="2">
    <source>
        <dbReference type="Proteomes" id="UP000501452"/>
    </source>
</evidence>
<dbReference type="Pfam" id="PF13618">
    <property type="entry name" value="Gluconate_2-dh3"/>
    <property type="match status" value="1"/>
</dbReference>
<dbReference type="InterPro" id="IPR027056">
    <property type="entry name" value="Gluconate_2DH_su3"/>
</dbReference>
<sequence length="224" mass="25458">MSEQENGGRLFFDEHQWATVEAAMARIIPTDDQPGAREAGTAEFLDRYLSGIDYVYAKPDGSGFEKLEGKRAGAWRQRIDALRGKYAEGIEELDRRSRARFDRDFVELSEDQQDEALAEMERPEQQKDLEQAQVATGYGAPPEPAMQQTSTEIELDFFPLLALHTRQGFYSDPVYGGNRDRVGWRLIGFEGPESLAETHAGRYTTRPFFAEEQIDWKKENGHGS</sequence>
<dbReference type="Proteomes" id="UP000501452">
    <property type="component" value="Chromosome"/>
</dbReference>
<evidence type="ECO:0000313" key="1">
    <source>
        <dbReference type="EMBL" id="QIN84398.1"/>
    </source>
</evidence>
<dbReference type="EMBL" id="CP045119">
    <property type="protein sequence ID" value="QIN84398.1"/>
    <property type="molecule type" value="Genomic_DNA"/>
</dbReference>
<gene>
    <name evidence="1" type="ORF">GBA63_18445</name>
</gene>
<proteinExistence type="predicted"/>
<accession>A0A6G8QD84</accession>
<protein>
    <submittedName>
        <fullName evidence="1">Gluconate 2-dehydrogenase subunit 3 family protein</fullName>
    </submittedName>
</protein>